<protein>
    <submittedName>
        <fullName evidence="1">Uncharacterized protein</fullName>
    </submittedName>
</protein>
<dbReference type="AlphaFoldDB" id="X1TRH9"/>
<evidence type="ECO:0000313" key="1">
    <source>
        <dbReference type="EMBL" id="GAI82644.1"/>
    </source>
</evidence>
<comment type="caution">
    <text evidence="1">The sequence shown here is derived from an EMBL/GenBank/DDBJ whole genome shotgun (WGS) entry which is preliminary data.</text>
</comment>
<dbReference type="EMBL" id="BARW01010969">
    <property type="protein sequence ID" value="GAI82644.1"/>
    <property type="molecule type" value="Genomic_DNA"/>
</dbReference>
<sequence>VKDKVTSDRFVYDYKKTVSDLLIFSHYTTGSEVCSEYGLILAGEAGGPGPPIWDSCPGFS</sequence>
<organism evidence="1">
    <name type="scientific">marine sediment metagenome</name>
    <dbReference type="NCBI Taxonomy" id="412755"/>
    <lineage>
        <taxon>unclassified sequences</taxon>
        <taxon>metagenomes</taxon>
        <taxon>ecological metagenomes</taxon>
    </lineage>
</organism>
<gene>
    <name evidence="1" type="ORF">S12H4_21348</name>
</gene>
<feature type="non-terminal residue" evidence="1">
    <location>
        <position position="1"/>
    </location>
</feature>
<proteinExistence type="predicted"/>
<reference evidence="1" key="1">
    <citation type="journal article" date="2014" name="Front. Microbiol.">
        <title>High frequency of phylogenetically diverse reductive dehalogenase-homologous genes in deep subseafloor sedimentary metagenomes.</title>
        <authorList>
            <person name="Kawai M."/>
            <person name="Futagami T."/>
            <person name="Toyoda A."/>
            <person name="Takaki Y."/>
            <person name="Nishi S."/>
            <person name="Hori S."/>
            <person name="Arai W."/>
            <person name="Tsubouchi T."/>
            <person name="Morono Y."/>
            <person name="Uchiyama I."/>
            <person name="Ito T."/>
            <person name="Fujiyama A."/>
            <person name="Inagaki F."/>
            <person name="Takami H."/>
        </authorList>
    </citation>
    <scope>NUCLEOTIDE SEQUENCE</scope>
    <source>
        <strain evidence="1">Expedition CK06-06</strain>
    </source>
</reference>
<accession>X1TRH9</accession>
<name>X1TRH9_9ZZZZ</name>